<comment type="caution">
    <text evidence="2">The sequence shown here is derived from an EMBL/GenBank/DDBJ whole genome shotgun (WGS) entry which is preliminary data.</text>
</comment>
<feature type="compositionally biased region" description="Gly residues" evidence="1">
    <location>
        <begin position="50"/>
        <end position="67"/>
    </location>
</feature>
<feature type="region of interest" description="Disordered" evidence="1">
    <location>
        <begin position="47"/>
        <end position="67"/>
    </location>
</feature>
<name>A0A699JUJ7_TANCI</name>
<dbReference type="AlphaFoldDB" id="A0A699JUJ7"/>
<feature type="non-terminal residue" evidence="2">
    <location>
        <position position="1"/>
    </location>
</feature>
<sequence>DDIEAIENVIEDKPYFFMKVIDNDLSALTMLVKHFMNEHMERLLGPRGRSCGGNGGRGGSMAIRGGG</sequence>
<dbReference type="EMBL" id="BKCJ010442696">
    <property type="protein sequence ID" value="GFA54379.1"/>
    <property type="molecule type" value="Genomic_DNA"/>
</dbReference>
<gene>
    <name evidence="2" type="ORF">Tci_626351</name>
</gene>
<evidence type="ECO:0000313" key="2">
    <source>
        <dbReference type="EMBL" id="GFA54379.1"/>
    </source>
</evidence>
<proteinExistence type="predicted"/>
<reference evidence="2" key="1">
    <citation type="journal article" date="2019" name="Sci. Rep.">
        <title>Draft genome of Tanacetum cinerariifolium, the natural source of mosquito coil.</title>
        <authorList>
            <person name="Yamashiro T."/>
            <person name="Shiraishi A."/>
            <person name="Satake H."/>
            <person name="Nakayama K."/>
        </authorList>
    </citation>
    <scope>NUCLEOTIDE SEQUENCE</scope>
</reference>
<organism evidence="2">
    <name type="scientific">Tanacetum cinerariifolium</name>
    <name type="common">Dalmatian daisy</name>
    <name type="synonym">Chrysanthemum cinerariifolium</name>
    <dbReference type="NCBI Taxonomy" id="118510"/>
    <lineage>
        <taxon>Eukaryota</taxon>
        <taxon>Viridiplantae</taxon>
        <taxon>Streptophyta</taxon>
        <taxon>Embryophyta</taxon>
        <taxon>Tracheophyta</taxon>
        <taxon>Spermatophyta</taxon>
        <taxon>Magnoliopsida</taxon>
        <taxon>eudicotyledons</taxon>
        <taxon>Gunneridae</taxon>
        <taxon>Pentapetalae</taxon>
        <taxon>asterids</taxon>
        <taxon>campanulids</taxon>
        <taxon>Asterales</taxon>
        <taxon>Asteraceae</taxon>
        <taxon>Asteroideae</taxon>
        <taxon>Anthemideae</taxon>
        <taxon>Anthemidinae</taxon>
        <taxon>Tanacetum</taxon>
    </lineage>
</organism>
<accession>A0A699JUJ7</accession>
<evidence type="ECO:0000256" key="1">
    <source>
        <dbReference type="SAM" id="MobiDB-lite"/>
    </source>
</evidence>
<protein>
    <submittedName>
        <fullName evidence="2">Uncharacterized protein</fullName>
    </submittedName>
</protein>